<feature type="region of interest" description="Disordered" evidence="1">
    <location>
        <begin position="75"/>
        <end position="111"/>
    </location>
</feature>
<dbReference type="AlphaFoldDB" id="A0A9J6FBY5"/>
<dbReference type="Proteomes" id="UP000821853">
    <property type="component" value="Chromosome 1"/>
</dbReference>
<keyword evidence="3" id="KW-1185">Reference proteome</keyword>
<feature type="region of interest" description="Disordered" evidence="1">
    <location>
        <begin position="145"/>
        <end position="236"/>
    </location>
</feature>
<evidence type="ECO:0000313" key="2">
    <source>
        <dbReference type="EMBL" id="KAH9360538.1"/>
    </source>
</evidence>
<gene>
    <name evidence="2" type="ORF">HPB48_016432</name>
</gene>
<feature type="compositionally biased region" description="Basic and acidic residues" evidence="1">
    <location>
        <begin position="195"/>
        <end position="207"/>
    </location>
</feature>
<dbReference type="OrthoDB" id="10669871at2759"/>
<feature type="compositionally biased region" description="Basic residues" evidence="1">
    <location>
        <begin position="149"/>
        <end position="159"/>
    </location>
</feature>
<accession>A0A9J6FBY5</accession>
<feature type="region of interest" description="Disordered" evidence="1">
    <location>
        <begin position="1"/>
        <end position="32"/>
    </location>
</feature>
<evidence type="ECO:0000256" key="1">
    <source>
        <dbReference type="SAM" id="MobiDB-lite"/>
    </source>
</evidence>
<evidence type="ECO:0000313" key="3">
    <source>
        <dbReference type="Proteomes" id="UP000821853"/>
    </source>
</evidence>
<dbReference type="VEuPathDB" id="VectorBase:HLOH_042042"/>
<protein>
    <submittedName>
        <fullName evidence="2">Uncharacterized protein</fullName>
    </submittedName>
</protein>
<reference evidence="2 3" key="1">
    <citation type="journal article" date="2020" name="Cell">
        <title>Large-Scale Comparative Analyses of Tick Genomes Elucidate Their Genetic Diversity and Vector Capacities.</title>
        <authorList>
            <consortium name="Tick Genome and Microbiome Consortium (TIGMIC)"/>
            <person name="Jia N."/>
            <person name="Wang J."/>
            <person name="Shi W."/>
            <person name="Du L."/>
            <person name="Sun Y."/>
            <person name="Zhan W."/>
            <person name="Jiang J.F."/>
            <person name="Wang Q."/>
            <person name="Zhang B."/>
            <person name="Ji P."/>
            <person name="Bell-Sakyi L."/>
            <person name="Cui X.M."/>
            <person name="Yuan T.T."/>
            <person name="Jiang B.G."/>
            <person name="Yang W.F."/>
            <person name="Lam T.T."/>
            <person name="Chang Q.C."/>
            <person name="Ding S.J."/>
            <person name="Wang X.J."/>
            <person name="Zhu J.G."/>
            <person name="Ruan X.D."/>
            <person name="Zhao L."/>
            <person name="Wei J.T."/>
            <person name="Ye R.Z."/>
            <person name="Que T.C."/>
            <person name="Du C.H."/>
            <person name="Zhou Y.H."/>
            <person name="Cheng J.X."/>
            <person name="Dai P.F."/>
            <person name="Guo W.B."/>
            <person name="Han X.H."/>
            <person name="Huang E.J."/>
            <person name="Li L.F."/>
            <person name="Wei W."/>
            <person name="Gao Y.C."/>
            <person name="Liu J.Z."/>
            <person name="Shao H.Z."/>
            <person name="Wang X."/>
            <person name="Wang C.C."/>
            <person name="Yang T.C."/>
            <person name="Huo Q.B."/>
            <person name="Li W."/>
            <person name="Chen H.Y."/>
            <person name="Chen S.E."/>
            <person name="Zhou L.G."/>
            <person name="Ni X.B."/>
            <person name="Tian J.H."/>
            <person name="Sheng Y."/>
            <person name="Liu T."/>
            <person name="Pan Y.S."/>
            <person name="Xia L.Y."/>
            <person name="Li J."/>
            <person name="Zhao F."/>
            <person name="Cao W.C."/>
        </authorList>
    </citation>
    <scope>NUCLEOTIDE SEQUENCE [LARGE SCALE GENOMIC DNA]</scope>
    <source>
        <strain evidence="2">HaeL-2018</strain>
    </source>
</reference>
<dbReference type="EMBL" id="JABSTR010000001">
    <property type="protein sequence ID" value="KAH9360538.1"/>
    <property type="molecule type" value="Genomic_DNA"/>
</dbReference>
<organism evidence="2 3">
    <name type="scientific">Haemaphysalis longicornis</name>
    <name type="common">Bush tick</name>
    <dbReference type="NCBI Taxonomy" id="44386"/>
    <lineage>
        <taxon>Eukaryota</taxon>
        <taxon>Metazoa</taxon>
        <taxon>Ecdysozoa</taxon>
        <taxon>Arthropoda</taxon>
        <taxon>Chelicerata</taxon>
        <taxon>Arachnida</taxon>
        <taxon>Acari</taxon>
        <taxon>Parasitiformes</taxon>
        <taxon>Ixodida</taxon>
        <taxon>Ixodoidea</taxon>
        <taxon>Ixodidae</taxon>
        <taxon>Haemaphysalinae</taxon>
        <taxon>Haemaphysalis</taxon>
    </lineage>
</organism>
<feature type="compositionally biased region" description="Basic and acidic residues" evidence="1">
    <location>
        <begin position="91"/>
        <end position="102"/>
    </location>
</feature>
<name>A0A9J6FBY5_HAELO</name>
<sequence length="387" mass="41247">MTVDLSPGQSKCSRQQHDGDAMPGGPAPPSFLIRDILSEPAAHGAAAAAAAAAAASLAAQGLMHVPFAQHHPLHPLAHHHLPRPPSPADSYSRHSDRDDGHGRSYKPRAGDGGAFMPSRLFAWPQESAPQIAPLGASFSRFVSLDTSSRCRKKKEKRRLRGDTKDRSPLKTQNVDLAAIVRLRKQAEKARKRGGTRGEKNLGKEEKPSASFSGKQGLDEGGLSRTEKLGPQRSPVAVACSAPPGAGMYCRRSAGHVNMPEALGTRSLRGHCGKKRETAIGSHCISPGLHAYSHCSLNDPSRCVSVSAVFPYLQDAVKECARVWICAAVCLSGRPATPSVGAVYVVDGKRFSTIPERPCGLLVSSAPTCPRRFSSLERKAEDAESIKT</sequence>
<proteinExistence type="predicted"/>
<comment type="caution">
    <text evidence="2">The sequence shown here is derived from an EMBL/GenBank/DDBJ whole genome shotgun (WGS) entry which is preliminary data.</text>
</comment>